<feature type="chain" id="PRO_5041648452" description="DUF4124 domain-containing protein" evidence="2">
    <location>
        <begin position="35"/>
        <end position="171"/>
    </location>
</feature>
<protein>
    <recommendedName>
        <fullName evidence="5">DUF4124 domain-containing protein</fullName>
    </recommendedName>
</protein>
<feature type="region of interest" description="Disordered" evidence="1">
    <location>
        <begin position="53"/>
        <end position="110"/>
    </location>
</feature>
<feature type="compositionally biased region" description="Polar residues" evidence="1">
    <location>
        <begin position="75"/>
        <end position="84"/>
    </location>
</feature>
<organism evidence="3 4">
    <name type="scientific">Variovorax paradoxus</name>
    <dbReference type="NCBI Taxonomy" id="34073"/>
    <lineage>
        <taxon>Bacteria</taxon>
        <taxon>Pseudomonadati</taxon>
        <taxon>Pseudomonadota</taxon>
        <taxon>Betaproteobacteria</taxon>
        <taxon>Burkholderiales</taxon>
        <taxon>Comamonadaceae</taxon>
        <taxon>Variovorax</taxon>
    </lineage>
</organism>
<feature type="compositionally biased region" description="Basic and acidic residues" evidence="1">
    <location>
        <begin position="122"/>
        <end position="138"/>
    </location>
</feature>
<dbReference type="AlphaFoldDB" id="A0AA91DJX8"/>
<proteinExistence type="predicted"/>
<evidence type="ECO:0000313" key="3">
    <source>
        <dbReference type="EMBL" id="OAK60231.1"/>
    </source>
</evidence>
<name>A0AA91DJX8_VARPD</name>
<accession>A0AA91DJX8</accession>
<feature type="region of interest" description="Disordered" evidence="1">
    <location>
        <begin position="122"/>
        <end position="171"/>
    </location>
</feature>
<evidence type="ECO:0008006" key="5">
    <source>
        <dbReference type="Google" id="ProtNLM"/>
    </source>
</evidence>
<evidence type="ECO:0000313" key="4">
    <source>
        <dbReference type="Proteomes" id="UP000077852"/>
    </source>
</evidence>
<keyword evidence="2" id="KW-0732">Signal</keyword>
<dbReference type="Proteomes" id="UP000077852">
    <property type="component" value="Unassembled WGS sequence"/>
</dbReference>
<feature type="compositionally biased region" description="Basic and acidic residues" evidence="1">
    <location>
        <begin position="59"/>
        <end position="74"/>
    </location>
</feature>
<dbReference type="EMBL" id="LVHG01000063">
    <property type="protein sequence ID" value="OAK60231.1"/>
    <property type="molecule type" value="Genomic_DNA"/>
</dbReference>
<evidence type="ECO:0000256" key="2">
    <source>
        <dbReference type="SAM" id="SignalP"/>
    </source>
</evidence>
<dbReference type="PROSITE" id="PS51257">
    <property type="entry name" value="PROKAR_LIPOPROTEIN"/>
    <property type="match status" value="1"/>
</dbReference>
<gene>
    <name evidence="3" type="ORF">A3K87_24275</name>
</gene>
<evidence type="ECO:0000256" key="1">
    <source>
        <dbReference type="SAM" id="MobiDB-lite"/>
    </source>
</evidence>
<sequence length="171" mass="18507">MREKSRRKTTAGAARIGIAMFSIAACIYSTGALAQGGTTAWRCGNAYSDQPCEGGKAVRVNDSRNAQDRRDADTGTRSARTQADQMERSRLSLEKAAYDRDQRAAREARSAALAERRLALAEQKERDRARTLAAEPRKPSASFRGATSDLNTAGDAPKKKRKRKSAGSDAA</sequence>
<reference evidence="3 4" key="1">
    <citation type="submission" date="2016-03" db="EMBL/GenBank/DDBJ databases">
        <title>Genome sequence of Variovorax paradoxus KB5.</title>
        <authorList>
            <person name="Jeong H."/>
            <person name="Hong C.E."/>
            <person name="Jo S.H."/>
            <person name="Park J.M."/>
        </authorList>
    </citation>
    <scope>NUCLEOTIDE SEQUENCE [LARGE SCALE GENOMIC DNA]</scope>
    <source>
        <strain evidence="3 4">KB5</strain>
    </source>
</reference>
<feature type="compositionally biased region" description="Basic and acidic residues" evidence="1">
    <location>
        <begin position="85"/>
        <end position="110"/>
    </location>
</feature>
<comment type="caution">
    <text evidence="3">The sequence shown here is derived from an EMBL/GenBank/DDBJ whole genome shotgun (WGS) entry which is preliminary data.</text>
</comment>
<feature type="signal peptide" evidence="2">
    <location>
        <begin position="1"/>
        <end position="34"/>
    </location>
</feature>